<organism evidence="1 2">
    <name type="scientific">Cardiobacterium valvarum F0432</name>
    <dbReference type="NCBI Taxonomy" id="797473"/>
    <lineage>
        <taxon>Bacteria</taxon>
        <taxon>Pseudomonadati</taxon>
        <taxon>Pseudomonadota</taxon>
        <taxon>Gammaproteobacteria</taxon>
        <taxon>Cardiobacteriales</taxon>
        <taxon>Cardiobacteriaceae</taxon>
        <taxon>Cardiobacterium</taxon>
    </lineage>
</organism>
<dbReference type="STRING" id="797473.HMPREF9080_00411"/>
<dbReference type="HOGENOM" id="CLU_2536407_0_0_6"/>
<dbReference type="Proteomes" id="UP000004750">
    <property type="component" value="Unassembled WGS sequence"/>
</dbReference>
<sequence>MLRVVVGAVHGLRLIKQFHEGQLVERLRAGEGPAGHIGVSVVWEAKCTMRSPLFWGFISAADWRGLYEIVFATAHPTKTGVPI</sequence>
<comment type="caution">
    <text evidence="1">The sequence shown here is derived from an EMBL/GenBank/DDBJ whole genome shotgun (WGS) entry which is preliminary data.</text>
</comment>
<name>G9ZCD4_9GAMM</name>
<reference evidence="1 2" key="1">
    <citation type="submission" date="2011-08" db="EMBL/GenBank/DDBJ databases">
        <authorList>
            <person name="Weinstock G."/>
            <person name="Sodergren E."/>
            <person name="Clifton S."/>
            <person name="Fulton L."/>
            <person name="Fulton B."/>
            <person name="Courtney L."/>
            <person name="Fronick C."/>
            <person name="Harrison M."/>
            <person name="Strong C."/>
            <person name="Farmer C."/>
            <person name="Delahaunty K."/>
            <person name="Markovic C."/>
            <person name="Hall O."/>
            <person name="Minx P."/>
            <person name="Tomlinson C."/>
            <person name="Mitreva M."/>
            <person name="Hou S."/>
            <person name="Chen J."/>
            <person name="Wollam A."/>
            <person name="Pepin K.H."/>
            <person name="Johnson M."/>
            <person name="Bhonagiri V."/>
            <person name="Zhang X."/>
            <person name="Suruliraj S."/>
            <person name="Warren W."/>
            <person name="Chinwalla A."/>
            <person name="Mardis E.R."/>
            <person name="Wilson R.K."/>
        </authorList>
    </citation>
    <scope>NUCLEOTIDE SEQUENCE [LARGE SCALE GENOMIC DNA]</scope>
    <source>
        <strain evidence="1 2">F0432</strain>
    </source>
</reference>
<protein>
    <submittedName>
        <fullName evidence="1">Uncharacterized protein</fullName>
    </submittedName>
</protein>
<proteinExistence type="predicted"/>
<accession>G9ZCD4</accession>
<evidence type="ECO:0000313" key="1">
    <source>
        <dbReference type="EMBL" id="EHM55749.1"/>
    </source>
</evidence>
<dbReference type="AlphaFoldDB" id="G9ZCD4"/>
<gene>
    <name evidence="1" type="ORF">HMPREF9080_00411</name>
</gene>
<evidence type="ECO:0000313" key="2">
    <source>
        <dbReference type="Proteomes" id="UP000004750"/>
    </source>
</evidence>
<dbReference type="EMBL" id="AGCM01000022">
    <property type="protein sequence ID" value="EHM55749.1"/>
    <property type="molecule type" value="Genomic_DNA"/>
</dbReference>